<feature type="region of interest" description="Disordered" evidence="1">
    <location>
        <begin position="109"/>
        <end position="141"/>
    </location>
</feature>
<reference evidence="2" key="1">
    <citation type="journal article" date="2008" name="Genetics">
        <title>Dynamics and differential proliferation of transposable elements during the evolution of the B and A genomes of wheat.</title>
        <authorList>
            <person name="Charles M."/>
            <person name="Belcram H."/>
            <person name="Just J."/>
            <person name="Huneau C."/>
            <person name="Viollet A."/>
            <person name="Couloux A."/>
            <person name="Segurens B."/>
            <person name="Carter M."/>
            <person name="Huteau V."/>
            <person name="Coriton O."/>
            <person name="Appels R."/>
            <person name="Samian S."/>
            <person name="Chalhoub B."/>
        </authorList>
    </citation>
    <scope>NUCLEOTIDE SEQUENCE</scope>
</reference>
<gene>
    <name evidence="3" type="ORF">TRAES_3BF072400280CFD_c1</name>
</gene>
<reference evidence="3" key="2">
    <citation type="journal article" date="2014" name="Science">
        <title>Structural and functional partitioning of bread wheat chromosome 3B.</title>
        <authorList>
            <person name="Choulet F."/>
            <person name="Alberti A."/>
            <person name="Theil S."/>
            <person name="Glover N."/>
            <person name="Barbe V."/>
            <person name="Daron J."/>
            <person name="Pingault L."/>
            <person name="Sourdille P."/>
            <person name="Couloux A."/>
            <person name="Paux E."/>
            <person name="Leroy P."/>
            <person name="Mangenot S."/>
            <person name="Guilhot N."/>
            <person name="Le Gouis J."/>
            <person name="Balfourier F."/>
            <person name="Alaux M."/>
            <person name="Jamilloux V."/>
            <person name="Poulain J."/>
            <person name="Durand C."/>
            <person name="Bellec A."/>
            <person name="Gaspin C."/>
            <person name="Safar J."/>
            <person name="Dolezel J."/>
            <person name="Rogers J."/>
            <person name="Vandepoele K."/>
            <person name="Aury J.M."/>
            <person name="Mayer K."/>
            <person name="Berges H."/>
            <person name="Quesneville H."/>
            <person name="Wincker P."/>
            <person name="Feuillet C."/>
        </authorList>
    </citation>
    <scope>NUCLEOTIDE SEQUENCE</scope>
</reference>
<feature type="compositionally biased region" description="Low complexity" evidence="1">
    <location>
        <begin position="117"/>
        <end position="134"/>
    </location>
</feature>
<dbReference type="HOGENOM" id="CLU_1828863_0_0_1"/>
<accession>B4ERX2</accession>
<protein>
    <submittedName>
        <fullName evidence="2">Uncharacterized protein</fullName>
    </submittedName>
</protein>
<evidence type="ECO:0000256" key="1">
    <source>
        <dbReference type="SAM" id="MobiDB-lite"/>
    </source>
</evidence>
<sequence length="141" mass="15889">MQMSWKWIPGMHDHEAGSSMGRRRVALVIETPPGAASHMRERTYVPITQFRHYWEQAIHVPWLDVHLPNGRHLNPERVTVPVVLASGHARAEEIRRRQDLLPTKFVHDRPFTKDSPTKTCGSTTSTTSAAATCAPAPPLVR</sequence>
<organism evidence="2">
    <name type="scientific">Triticum aestivum</name>
    <name type="common">Wheat</name>
    <dbReference type="NCBI Taxonomy" id="4565"/>
    <lineage>
        <taxon>Eukaryota</taxon>
        <taxon>Viridiplantae</taxon>
        <taxon>Streptophyta</taxon>
        <taxon>Embryophyta</taxon>
        <taxon>Tracheophyta</taxon>
        <taxon>Spermatophyta</taxon>
        <taxon>Magnoliopsida</taxon>
        <taxon>Liliopsida</taxon>
        <taxon>Poales</taxon>
        <taxon>Poaceae</taxon>
        <taxon>BOP clade</taxon>
        <taxon>Pooideae</taxon>
        <taxon>Triticodae</taxon>
        <taxon>Triticeae</taxon>
        <taxon>Triticinae</taxon>
        <taxon>Triticum</taxon>
    </lineage>
</organism>
<dbReference type="EMBL" id="AM932685">
    <property type="protein sequence ID" value="CAP72298.1"/>
    <property type="molecule type" value="Genomic_DNA"/>
</dbReference>
<evidence type="ECO:0000313" key="3">
    <source>
        <dbReference type="EMBL" id="CDM85942.1"/>
    </source>
</evidence>
<dbReference type="EMBL" id="HG670306">
    <property type="protein sequence ID" value="CDM85942.1"/>
    <property type="molecule type" value="Genomic_DNA"/>
</dbReference>
<evidence type="ECO:0000313" key="2">
    <source>
        <dbReference type="EMBL" id="CAP72298.1"/>
    </source>
</evidence>
<proteinExistence type="predicted"/>
<name>B4ERX2_WHEAT</name>
<dbReference type="AlphaFoldDB" id="B4ERX2"/>